<organism evidence="2 3">
    <name type="scientific">Nostoc punctiforme NIES-2108</name>
    <dbReference type="NCBI Taxonomy" id="1356359"/>
    <lineage>
        <taxon>Bacteria</taxon>
        <taxon>Bacillati</taxon>
        <taxon>Cyanobacteriota</taxon>
        <taxon>Cyanophyceae</taxon>
        <taxon>Nostocales</taxon>
        <taxon>Nostocaceae</taxon>
        <taxon>Nostoc</taxon>
    </lineage>
</organism>
<reference evidence="2 3" key="1">
    <citation type="submission" date="2016-04" db="EMBL/GenBank/DDBJ databases">
        <authorList>
            <person name="Evans L.H."/>
            <person name="Alamgir A."/>
            <person name="Owens N."/>
            <person name="Weber N.D."/>
            <person name="Virtaneva K."/>
            <person name="Barbian K."/>
            <person name="Babar A."/>
            <person name="Rosenke K."/>
        </authorList>
    </citation>
    <scope>NUCLEOTIDE SEQUENCE [LARGE SCALE GENOMIC DNA]</scope>
    <source>
        <strain evidence="2">NIES-2108</strain>
    </source>
</reference>
<comment type="caution">
    <text evidence="2">The sequence shown here is derived from an EMBL/GenBank/DDBJ whole genome shotgun (WGS) entry which is preliminary data.</text>
</comment>
<feature type="transmembrane region" description="Helical" evidence="1">
    <location>
        <begin position="52"/>
        <end position="70"/>
    </location>
</feature>
<evidence type="ECO:0000313" key="2">
    <source>
        <dbReference type="EMBL" id="RCJ36394.1"/>
    </source>
</evidence>
<dbReference type="EMBL" id="LXQE01000149">
    <property type="protein sequence ID" value="RCJ36394.1"/>
    <property type="molecule type" value="Genomic_DNA"/>
</dbReference>
<keyword evidence="1" id="KW-0812">Transmembrane</keyword>
<proteinExistence type="predicted"/>
<keyword evidence="1" id="KW-1133">Transmembrane helix</keyword>
<protein>
    <submittedName>
        <fullName evidence="2">Uncharacterized protein</fullName>
    </submittedName>
</protein>
<evidence type="ECO:0000313" key="3">
    <source>
        <dbReference type="Proteomes" id="UP000252085"/>
    </source>
</evidence>
<sequence>MNNWLVIALVAYLIGAAIEGVSAASQLSHSMPELAKQTQAHPSESDTGSSSSWRVVAAIASVSICGAFLWPCRLFHRLIKGNVRS</sequence>
<accession>A0A367RL73</accession>
<dbReference type="AlphaFoldDB" id="A0A367RL73"/>
<dbReference type="Proteomes" id="UP000252085">
    <property type="component" value="Unassembled WGS sequence"/>
</dbReference>
<keyword evidence="1" id="KW-0472">Membrane</keyword>
<gene>
    <name evidence="2" type="ORF">A6769_16985</name>
</gene>
<evidence type="ECO:0000256" key="1">
    <source>
        <dbReference type="SAM" id="Phobius"/>
    </source>
</evidence>
<name>A0A367RL73_NOSPU</name>